<dbReference type="GeneID" id="97610576"/>
<evidence type="ECO:0000313" key="2">
    <source>
        <dbReference type="Proteomes" id="UP000245934"/>
    </source>
</evidence>
<sequence>MAVGDIKGEEAIVQVLTAGAAVAKGDVVHLESDGKWDPVVATDKGKFAVAIEAASGDAVEFRAVVWGRVEVTATAATIAAWQNVIAGSTGKIAKAVDMVALDAPASYAEAGVQTELDKIQDPRIFVGTVTEAFGSGATGTLWVGLVA</sequence>
<dbReference type="OrthoDB" id="384526at2157"/>
<comment type="caution">
    <text evidence="1">The sequence shown here is derived from an EMBL/GenBank/DDBJ whole genome shotgun (WGS) entry which is preliminary data.</text>
</comment>
<dbReference type="AlphaFoldDB" id="A0A2V2N3U3"/>
<reference evidence="1 2" key="1">
    <citation type="submission" date="2018-05" db="EMBL/GenBank/DDBJ databases">
        <title>Draft genome of Methanospirillum stamsii Pt1.</title>
        <authorList>
            <person name="Dueholm M.S."/>
            <person name="Nielsen P.H."/>
            <person name="Bakmann L.F."/>
            <person name="Otzen D.E."/>
        </authorList>
    </citation>
    <scope>NUCLEOTIDE SEQUENCE [LARGE SCALE GENOMIC DNA]</scope>
    <source>
        <strain evidence="1 2">Pt1</strain>
    </source>
</reference>
<keyword evidence="2" id="KW-1185">Reference proteome</keyword>
<protein>
    <recommendedName>
        <fullName evidence="3">DUF2190 domain-containing protein</fullName>
    </recommendedName>
</protein>
<dbReference type="EMBL" id="QGMZ01000015">
    <property type="protein sequence ID" value="PWR74814.1"/>
    <property type="molecule type" value="Genomic_DNA"/>
</dbReference>
<dbReference type="RefSeq" id="WP_109940577.1">
    <property type="nucleotide sequence ID" value="NZ_CP176366.1"/>
</dbReference>
<accession>A0A2V2N3U3</accession>
<organism evidence="1 2">
    <name type="scientific">Methanospirillum stamsii</name>
    <dbReference type="NCBI Taxonomy" id="1277351"/>
    <lineage>
        <taxon>Archaea</taxon>
        <taxon>Methanobacteriati</taxon>
        <taxon>Methanobacteriota</taxon>
        <taxon>Stenosarchaea group</taxon>
        <taxon>Methanomicrobia</taxon>
        <taxon>Methanomicrobiales</taxon>
        <taxon>Methanospirillaceae</taxon>
        <taxon>Methanospirillum</taxon>
    </lineage>
</organism>
<evidence type="ECO:0008006" key="3">
    <source>
        <dbReference type="Google" id="ProtNLM"/>
    </source>
</evidence>
<proteinExistence type="predicted"/>
<gene>
    <name evidence="1" type="ORF">DLD82_07920</name>
</gene>
<name>A0A2V2N3U3_9EURY</name>
<evidence type="ECO:0000313" key="1">
    <source>
        <dbReference type="EMBL" id="PWR74814.1"/>
    </source>
</evidence>
<dbReference type="Proteomes" id="UP000245934">
    <property type="component" value="Unassembled WGS sequence"/>
</dbReference>